<protein>
    <submittedName>
        <fullName evidence="1">Uncharacterized protein</fullName>
    </submittedName>
</protein>
<accession>A0A9D4AVB0</accession>
<gene>
    <name evidence="1" type="ORF">KIL84_007696</name>
</gene>
<name>A0A9D4AVB0_9SAUR</name>
<evidence type="ECO:0000313" key="1">
    <source>
        <dbReference type="EMBL" id="KAH1172078.1"/>
    </source>
</evidence>
<dbReference type="AlphaFoldDB" id="A0A9D4AVB0"/>
<sequence>MGTANNTKAWCIQSACGALLAITNGRFLHAGNETYIIAQFILPNLPSSQNPQIAHHAKYSNSNSIPCRFAAKINVEIGSRHILSLSGYSYNQALPSHAGKDFQK</sequence>
<keyword evidence="2" id="KW-1185">Reference proteome</keyword>
<proteinExistence type="predicted"/>
<evidence type="ECO:0000313" key="2">
    <source>
        <dbReference type="Proteomes" id="UP000827986"/>
    </source>
</evidence>
<reference evidence="1" key="1">
    <citation type="submission" date="2021-09" db="EMBL/GenBank/DDBJ databases">
        <title>The genome of Mauremys mutica provides insights into the evolution of semi-aquatic lifestyle.</title>
        <authorList>
            <person name="Gong S."/>
            <person name="Gao Y."/>
        </authorList>
    </citation>
    <scope>NUCLEOTIDE SEQUENCE</scope>
    <source>
        <strain evidence="1">MM-2020</strain>
        <tissue evidence="1">Muscle</tissue>
    </source>
</reference>
<organism evidence="1 2">
    <name type="scientific">Mauremys mutica</name>
    <name type="common">yellowpond turtle</name>
    <dbReference type="NCBI Taxonomy" id="74926"/>
    <lineage>
        <taxon>Eukaryota</taxon>
        <taxon>Metazoa</taxon>
        <taxon>Chordata</taxon>
        <taxon>Craniata</taxon>
        <taxon>Vertebrata</taxon>
        <taxon>Euteleostomi</taxon>
        <taxon>Archelosauria</taxon>
        <taxon>Testudinata</taxon>
        <taxon>Testudines</taxon>
        <taxon>Cryptodira</taxon>
        <taxon>Durocryptodira</taxon>
        <taxon>Testudinoidea</taxon>
        <taxon>Geoemydidae</taxon>
        <taxon>Geoemydinae</taxon>
        <taxon>Mauremys</taxon>
    </lineage>
</organism>
<dbReference type="EMBL" id="JAHDVG010000483">
    <property type="protein sequence ID" value="KAH1172078.1"/>
    <property type="molecule type" value="Genomic_DNA"/>
</dbReference>
<dbReference type="Proteomes" id="UP000827986">
    <property type="component" value="Unassembled WGS sequence"/>
</dbReference>
<comment type="caution">
    <text evidence="1">The sequence shown here is derived from an EMBL/GenBank/DDBJ whole genome shotgun (WGS) entry which is preliminary data.</text>
</comment>